<evidence type="ECO:0000256" key="1">
    <source>
        <dbReference type="SAM" id="MobiDB-lite"/>
    </source>
</evidence>
<dbReference type="RefSeq" id="WP_143004159.1">
    <property type="nucleotide sequence ID" value="NZ_FMUN01000007.1"/>
</dbReference>
<feature type="signal peptide" evidence="2">
    <location>
        <begin position="1"/>
        <end position="45"/>
    </location>
</feature>
<dbReference type="EMBL" id="FMUN01000007">
    <property type="protein sequence ID" value="SCY53976.1"/>
    <property type="molecule type" value="Genomic_DNA"/>
</dbReference>
<reference evidence="5" key="1">
    <citation type="submission" date="2016-10" db="EMBL/GenBank/DDBJ databases">
        <authorList>
            <person name="Varghese N."/>
        </authorList>
    </citation>
    <scope>NUCLEOTIDE SEQUENCE [LARGE SCALE GENOMIC DNA]</scope>
    <source>
        <strain evidence="5">HL 19</strain>
    </source>
</reference>
<feature type="region of interest" description="Disordered" evidence="1">
    <location>
        <begin position="371"/>
        <end position="409"/>
    </location>
</feature>
<dbReference type="Proteomes" id="UP000183104">
    <property type="component" value="Unassembled WGS sequence"/>
</dbReference>
<feature type="chain" id="PRO_5010190305" evidence="2">
    <location>
        <begin position="46"/>
        <end position="710"/>
    </location>
</feature>
<evidence type="ECO:0000256" key="2">
    <source>
        <dbReference type="SAM" id="SignalP"/>
    </source>
</evidence>
<dbReference type="NCBIfam" id="NF033191">
    <property type="entry name" value="JDVT-CTERM"/>
    <property type="match status" value="1"/>
</dbReference>
<evidence type="ECO:0000313" key="4">
    <source>
        <dbReference type="EMBL" id="SCY53976.1"/>
    </source>
</evidence>
<proteinExistence type="predicted"/>
<dbReference type="OrthoDB" id="9762238at2"/>
<evidence type="ECO:0000313" key="5">
    <source>
        <dbReference type="Proteomes" id="UP000183104"/>
    </source>
</evidence>
<feature type="region of interest" description="Disordered" evidence="1">
    <location>
        <begin position="1"/>
        <end position="22"/>
    </location>
</feature>
<organism evidence="4 5">
    <name type="scientific">Thiohalorhabdus denitrificans</name>
    <dbReference type="NCBI Taxonomy" id="381306"/>
    <lineage>
        <taxon>Bacteria</taxon>
        <taxon>Pseudomonadati</taxon>
        <taxon>Pseudomonadota</taxon>
        <taxon>Gammaproteobacteria</taxon>
        <taxon>Thiohalorhabdales</taxon>
        <taxon>Thiohalorhabdaceae</taxon>
        <taxon>Thiohalorhabdus</taxon>
    </lineage>
</organism>
<dbReference type="AlphaFoldDB" id="A0A1G5GR01"/>
<accession>A0A1G5GR01</accession>
<dbReference type="Gene3D" id="2.60.120.380">
    <property type="match status" value="5"/>
</dbReference>
<dbReference type="Pfam" id="PF04151">
    <property type="entry name" value="PPC"/>
    <property type="match status" value="1"/>
</dbReference>
<name>A0A1G5GR01_9GAMM</name>
<feature type="domain" description="Peptidase C-terminal archaeal/bacterial" evidence="3">
    <location>
        <begin position="329"/>
        <end position="396"/>
    </location>
</feature>
<keyword evidence="2" id="KW-0732">Signal</keyword>
<feature type="region of interest" description="Disordered" evidence="1">
    <location>
        <begin position="655"/>
        <end position="687"/>
    </location>
</feature>
<feature type="compositionally biased region" description="Low complexity" evidence="1">
    <location>
        <begin position="58"/>
        <end position="74"/>
    </location>
</feature>
<feature type="compositionally biased region" description="Gly residues" evidence="1">
    <location>
        <begin position="660"/>
        <end position="678"/>
    </location>
</feature>
<dbReference type="InterPro" id="IPR007280">
    <property type="entry name" value="Peptidase_C_arc/bac"/>
</dbReference>
<feature type="region of interest" description="Disordered" evidence="1">
    <location>
        <begin position="45"/>
        <end position="75"/>
    </location>
</feature>
<keyword evidence="5" id="KW-1185">Reference proteome</keyword>
<protein>
    <submittedName>
        <fullName evidence="4">Pre-peptidase C-terminal domain-containing protein</fullName>
    </submittedName>
</protein>
<evidence type="ECO:0000259" key="3">
    <source>
        <dbReference type="Pfam" id="PF04151"/>
    </source>
</evidence>
<gene>
    <name evidence="4" type="ORF">SAMN05661077_2410</name>
</gene>
<sequence>MRRIQNGPAAETGHADGTAAPGRLRHHVLPGLALGLLLLPAPAGAADDCPSDASTTCSVDVGSSSEGEMGGNSDTDWFKVTGLEAGKTYRFHQKGETSDETLTLLDPYARLVDANGTVVAEDDDTGPMNNAQITYSPVEAELPLYLEADNQPDDPSGTYRVSVEEFVDDDCVDRPHTDSDCALELDTIITWGIDFAGDEDWLKASVDTSSGPHYQFSVANSDSQDVSLELRAQDGNLHIADEGADEATLTFTTTDDSNYFAAVSFLSSETGDFSATYTNYSGGCPSNPLYPSALDYSNYSTDYQKCGAEAPGPDAGSATLSGSIEPVGDTDWFKITGMQADQSYQLDLTSGTDGLPDPLLRIYDAEGNELAVDDDGGSKEDAQLGFSPPADGDYFASAESSPKDDQRGGYSLEVANYSDRDCAGSNATDCGIKIGDTLVADGSTSWDYEVHVSGDSDWFAVSGMTAGESYKFELRNTDGILQDPYLSVYDSNGEELRSSGLSKDPAQLGFTPPDNGDYWIAAESGTEGDTGAYELSAGKFNDDHADCATSACSPGTLPVDDSANGELEVPGDRDWFKVDLESGNYYTFTLSGDTLGAPHVRLRTDDGSILASQAASPDSSEAKVTHEPGANQTVYLEAASVEDESAGTYTVSATAQDLSGGTGGGSSDGGGSGGGGGCALAAEPQPLDPTLPLLAGLGLAYLLRRGRPRA</sequence>
<dbReference type="STRING" id="381306.AN478_01290"/>